<dbReference type="InterPro" id="IPR039422">
    <property type="entry name" value="MarR/SlyA-like"/>
</dbReference>
<dbReference type="GO" id="GO:0006950">
    <property type="term" value="P:response to stress"/>
    <property type="evidence" value="ECO:0007669"/>
    <property type="project" value="TreeGrafter"/>
</dbReference>
<dbReference type="Pfam" id="PF12802">
    <property type="entry name" value="MarR_2"/>
    <property type="match status" value="1"/>
</dbReference>
<dbReference type="EMBL" id="RFFH01000004">
    <property type="protein sequence ID" value="RMI32993.1"/>
    <property type="molecule type" value="Genomic_DNA"/>
</dbReference>
<evidence type="ECO:0000259" key="1">
    <source>
        <dbReference type="PROSITE" id="PS50995"/>
    </source>
</evidence>
<dbReference type="RefSeq" id="WP_122188377.1">
    <property type="nucleotide sequence ID" value="NZ_RFFH01000004.1"/>
</dbReference>
<proteinExistence type="predicted"/>
<reference evidence="2 3" key="1">
    <citation type="submission" date="2018-10" db="EMBL/GenBank/DDBJ databases">
        <title>Isolation from cow dung.</title>
        <authorList>
            <person name="Ling L."/>
        </authorList>
    </citation>
    <scope>NUCLEOTIDE SEQUENCE [LARGE SCALE GENOMIC DNA]</scope>
    <source>
        <strain evidence="2 3">NEAU-LL90</strain>
    </source>
</reference>
<dbReference type="InterPro" id="IPR000835">
    <property type="entry name" value="HTH_MarR-typ"/>
</dbReference>
<dbReference type="OrthoDB" id="8635520at2"/>
<protein>
    <submittedName>
        <fullName evidence="2">MarR family transcriptional regulator</fullName>
    </submittedName>
</protein>
<evidence type="ECO:0000313" key="3">
    <source>
        <dbReference type="Proteomes" id="UP000279275"/>
    </source>
</evidence>
<dbReference type="InterPro" id="IPR036390">
    <property type="entry name" value="WH_DNA-bd_sf"/>
</dbReference>
<dbReference type="InterPro" id="IPR036388">
    <property type="entry name" value="WH-like_DNA-bd_sf"/>
</dbReference>
<sequence>MPSDETVDEGVAWRAYIEASLRLETVLDETLRASTGLTLIDYHMLLLLREAPSHRLRMSELADRMVFSRSRVTYQVNSMAKRGLVVREPAPDDGRGAVAVLTATGLESFLNAVPHHSATIRALFLDDLDPAELAVLGRVFTRLRARLQGTPAAPKGGEYSGAPLCSGD</sequence>
<dbReference type="SMART" id="SM00347">
    <property type="entry name" value="HTH_MARR"/>
    <property type="match status" value="1"/>
</dbReference>
<organism evidence="2 3">
    <name type="scientific">Nocardia stercoris</name>
    <dbReference type="NCBI Taxonomy" id="2483361"/>
    <lineage>
        <taxon>Bacteria</taxon>
        <taxon>Bacillati</taxon>
        <taxon>Actinomycetota</taxon>
        <taxon>Actinomycetes</taxon>
        <taxon>Mycobacteriales</taxon>
        <taxon>Nocardiaceae</taxon>
        <taxon>Nocardia</taxon>
    </lineage>
</organism>
<dbReference type="PROSITE" id="PS50995">
    <property type="entry name" value="HTH_MARR_2"/>
    <property type="match status" value="1"/>
</dbReference>
<evidence type="ECO:0000313" key="2">
    <source>
        <dbReference type="EMBL" id="RMI32993.1"/>
    </source>
</evidence>
<dbReference type="PANTHER" id="PTHR33164">
    <property type="entry name" value="TRANSCRIPTIONAL REGULATOR, MARR FAMILY"/>
    <property type="match status" value="1"/>
</dbReference>
<gene>
    <name evidence="2" type="ORF">EBN03_12110</name>
</gene>
<dbReference type="GO" id="GO:0003700">
    <property type="term" value="F:DNA-binding transcription factor activity"/>
    <property type="evidence" value="ECO:0007669"/>
    <property type="project" value="InterPro"/>
</dbReference>
<keyword evidence="3" id="KW-1185">Reference proteome</keyword>
<dbReference type="SUPFAM" id="SSF46785">
    <property type="entry name" value="Winged helix' DNA-binding domain"/>
    <property type="match status" value="1"/>
</dbReference>
<comment type="caution">
    <text evidence="2">The sequence shown here is derived from an EMBL/GenBank/DDBJ whole genome shotgun (WGS) entry which is preliminary data.</text>
</comment>
<feature type="domain" description="HTH marR-type" evidence="1">
    <location>
        <begin position="9"/>
        <end position="145"/>
    </location>
</feature>
<dbReference type="Proteomes" id="UP000279275">
    <property type="component" value="Unassembled WGS sequence"/>
</dbReference>
<name>A0A3M2L8Z2_9NOCA</name>
<accession>A0A3M2L8Z2</accession>
<dbReference type="AlphaFoldDB" id="A0A3M2L8Z2"/>
<dbReference type="Gene3D" id="1.10.10.10">
    <property type="entry name" value="Winged helix-like DNA-binding domain superfamily/Winged helix DNA-binding domain"/>
    <property type="match status" value="1"/>
</dbReference>
<dbReference type="PANTHER" id="PTHR33164:SF99">
    <property type="entry name" value="MARR FAMILY REGULATORY PROTEIN"/>
    <property type="match status" value="1"/>
</dbReference>